<gene>
    <name evidence="2" type="ORF">V1264_019885</name>
</gene>
<dbReference type="EMBL" id="JBAMIC010000010">
    <property type="protein sequence ID" value="KAK7101511.1"/>
    <property type="molecule type" value="Genomic_DNA"/>
</dbReference>
<proteinExistence type="predicted"/>
<feature type="domain" description="UspA" evidence="1">
    <location>
        <begin position="78"/>
        <end position="163"/>
    </location>
</feature>
<dbReference type="AlphaFoldDB" id="A0AAN9BAF2"/>
<dbReference type="PANTHER" id="PTHR31964">
    <property type="entry name" value="ADENINE NUCLEOTIDE ALPHA HYDROLASES-LIKE SUPERFAMILY PROTEIN"/>
    <property type="match status" value="1"/>
</dbReference>
<dbReference type="InterPro" id="IPR006016">
    <property type="entry name" value="UspA"/>
</dbReference>
<dbReference type="Pfam" id="PF00582">
    <property type="entry name" value="Usp"/>
    <property type="match status" value="1"/>
</dbReference>
<dbReference type="Proteomes" id="UP001374579">
    <property type="component" value="Unassembled WGS sequence"/>
</dbReference>
<keyword evidence="3" id="KW-1185">Reference proteome</keyword>
<organism evidence="2 3">
    <name type="scientific">Littorina saxatilis</name>
    <dbReference type="NCBI Taxonomy" id="31220"/>
    <lineage>
        <taxon>Eukaryota</taxon>
        <taxon>Metazoa</taxon>
        <taxon>Spiralia</taxon>
        <taxon>Lophotrochozoa</taxon>
        <taxon>Mollusca</taxon>
        <taxon>Gastropoda</taxon>
        <taxon>Caenogastropoda</taxon>
        <taxon>Littorinimorpha</taxon>
        <taxon>Littorinoidea</taxon>
        <taxon>Littorinidae</taxon>
        <taxon>Littorina</taxon>
    </lineage>
</organism>
<reference evidence="2 3" key="1">
    <citation type="submission" date="2024-02" db="EMBL/GenBank/DDBJ databases">
        <title>Chromosome-scale genome assembly of the rough periwinkle Littorina saxatilis.</title>
        <authorList>
            <person name="De Jode A."/>
            <person name="Faria R."/>
            <person name="Formenti G."/>
            <person name="Sims Y."/>
            <person name="Smith T.P."/>
            <person name="Tracey A."/>
            <person name="Wood J.M.D."/>
            <person name="Zagrodzka Z.B."/>
            <person name="Johannesson K."/>
            <person name="Butlin R.K."/>
            <person name="Leder E.H."/>
        </authorList>
    </citation>
    <scope>NUCLEOTIDE SEQUENCE [LARGE SCALE GENOMIC DNA]</scope>
    <source>
        <strain evidence="2">Snail1</strain>
        <tissue evidence="2">Muscle</tissue>
    </source>
</reference>
<evidence type="ECO:0000313" key="2">
    <source>
        <dbReference type="EMBL" id="KAK7101511.1"/>
    </source>
</evidence>
<dbReference type="InterPro" id="IPR014729">
    <property type="entry name" value="Rossmann-like_a/b/a_fold"/>
</dbReference>
<sequence>MSTVLICADRSNHSDFALEYYLKHVHREGNTVKIVHCPEYWANVRPMEGPSLLRMPSIAPLVISVPTGPTPARLNELIAETNANTAAIADKVKTTLAAAGVTGEFVKLEGKEPWQEICKAADSLGANLIVLGTRGVGTIKRTLLGSCSDSVMHHAHCPVLVCKHNA</sequence>
<dbReference type="SUPFAM" id="SSF52402">
    <property type="entry name" value="Adenine nucleotide alpha hydrolases-like"/>
    <property type="match status" value="1"/>
</dbReference>
<dbReference type="CDD" id="cd23659">
    <property type="entry name" value="USP_At3g01520-like"/>
    <property type="match status" value="1"/>
</dbReference>
<dbReference type="InterPro" id="IPR006015">
    <property type="entry name" value="Universal_stress_UspA"/>
</dbReference>
<name>A0AAN9BAF2_9CAEN</name>
<dbReference type="Gene3D" id="3.40.50.620">
    <property type="entry name" value="HUPs"/>
    <property type="match status" value="1"/>
</dbReference>
<dbReference type="PANTHER" id="PTHR31964:SF113">
    <property type="entry name" value="USPA DOMAIN-CONTAINING PROTEIN"/>
    <property type="match status" value="1"/>
</dbReference>
<evidence type="ECO:0000259" key="1">
    <source>
        <dbReference type="Pfam" id="PF00582"/>
    </source>
</evidence>
<dbReference type="PRINTS" id="PR01438">
    <property type="entry name" value="UNVRSLSTRESS"/>
</dbReference>
<evidence type="ECO:0000313" key="3">
    <source>
        <dbReference type="Proteomes" id="UP001374579"/>
    </source>
</evidence>
<protein>
    <recommendedName>
        <fullName evidence="1">UspA domain-containing protein</fullName>
    </recommendedName>
</protein>
<accession>A0AAN9BAF2</accession>
<comment type="caution">
    <text evidence="2">The sequence shown here is derived from an EMBL/GenBank/DDBJ whole genome shotgun (WGS) entry which is preliminary data.</text>
</comment>